<reference evidence="2 3" key="1">
    <citation type="submission" date="2024-01" db="EMBL/GenBank/DDBJ databases">
        <authorList>
            <person name="Waweru B."/>
        </authorList>
    </citation>
    <scope>NUCLEOTIDE SEQUENCE [LARGE SCALE GENOMIC DNA]</scope>
</reference>
<evidence type="ECO:0000256" key="1">
    <source>
        <dbReference type="SAM" id="MobiDB-lite"/>
    </source>
</evidence>
<comment type="caution">
    <text evidence="2">The sequence shown here is derived from an EMBL/GenBank/DDBJ whole genome shotgun (WGS) entry which is preliminary data.</text>
</comment>
<accession>A0AAV1QS73</accession>
<sequence length="73" mass="8360">MLISQFGAQQQSNSNFYCLRNCQINEGIRRTSKLTGQKRKASEASTPCSAQTTRTPPHVVSWRFKRYTDPVPR</sequence>
<organism evidence="2 3">
    <name type="scientific">Dovyalis caffra</name>
    <dbReference type="NCBI Taxonomy" id="77055"/>
    <lineage>
        <taxon>Eukaryota</taxon>
        <taxon>Viridiplantae</taxon>
        <taxon>Streptophyta</taxon>
        <taxon>Embryophyta</taxon>
        <taxon>Tracheophyta</taxon>
        <taxon>Spermatophyta</taxon>
        <taxon>Magnoliopsida</taxon>
        <taxon>eudicotyledons</taxon>
        <taxon>Gunneridae</taxon>
        <taxon>Pentapetalae</taxon>
        <taxon>rosids</taxon>
        <taxon>fabids</taxon>
        <taxon>Malpighiales</taxon>
        <taxon>Salicaceae</taxon>
        <taxon>Flacourtieae</taxon>
        <taxon>Dovyalis</taxon>
    </lineage>
</organism>
<gene>
    <name evidence="2" type="ORF">DCAF_LOCUS462</name>
</gene>
<keyword evidence="3" id="KW-1185">Reference proteome</keyword>
<protein>
    <submittedName>
        <fullName evidence="2">Uncharacterized protein</fullName>
    </submittedName>
</protein>
<dbReference type="EMBL" id="CAWUPB010000030">
    <property type="protein sequence ID" value="CAK7322851.1"/>
    <property type="molecule type" value="Genomic_DNA"/>
</dbReference>
<evidence type="ECO:0000313" key="2">
    <source>
        <dbReference type="EMBL" id="CAK7322851.1"/>
    </source>
</evidence>
<feature type="compositionally biased region" description="Polar residues" evidence="1">
    <location>
        <begin position="43"/>
        <end position="55"/>
    </location>
</feature>
<proteinExistence type="predicted"/>
<dbReference type="Proteomes" id="UP001314170">
    <property type="component" value="Unassembled WGS sequence"/>
</dbReference>
<evidence type="ECO:0000313" key="3">
    <source>
        <dbReference type="Proteomes" id="UP001314170"/>
    </source>
</evidence>
<dbReference type="AlphaFoldDB" id="A0AAV1QS73"/>
<feature type="region of interest" description="Disordered" evidence="1">
    <location>
        <begin position="33"/>
        <end position="55"/>
    </location>
</feature>
<name>A0AAV1QS73_9ROSI</name>